<dbReference type="Pfam" id="PF17183">
    <property type="entry name" value="Get5_C"/>
    <property type="match status" value="1"/>
</dbReference>
<dbReference type="InterPro" id="IPR029071">
    <property type="entry name" value="Ubiquitin-like_domsf"/>
</dbReference>
<dbReference type="InterPro" id="IPR000626">
    <property type="entry name" value="Ubiquitin-like_dom"/>
</dbReference>
<dbReference type="Gene3D" id="3.10.20.90">
    <property type="entry name" value="Phosphatidylinositol 3-kinase Catalytic Subunit, Chain A, domain 1"/>
    <property type="match status" value="1"/>
</dbReference>
<dbReference type="InterPro" id="IPR049256">
    <property type="entry name" value="Get5_C"/>
</dbReference>
<reference evidence="4" key="1">
    <citation type="journal article" date="2023" name="Mol. Phylogenet. Evol.">
        <title>Genome-scale phylogeny and comparative genomics of the fungal order Sordariales.</title>
        <authorList>
            <person name="Hensen N."/>
            <person name="Bonometti L."/>
            <person name="Westerberg I."/>
            <person name="Brannstrom I.O."/>
            <person name="Guillou S."/>
            <person name="Cros-Aarteil S."/>
            <person name="Calhoun S."/>
            <person name="Haridas S."/>
            <person name="Kuo A."/>
            <person name="Mondo S."/>
            <person name="Pangilinan J."/>
            <person name="Riley R."/>
            <person name="LaButti K."/>
            <person name="Andreopoulos B."/>
            <person name="Lipzen A."/>
            <person name="Chen C."/>
            <person name="Yan M."/>
            <person name="Daum C."/>
            <person name="Ng V."/>
            <person name="Clum A."/>
            <person name="Steindorff A."/>
            <person name="Ohm R.A."/>
            <person name="Martin F."/>
            <person name="Silar P."/>
            <person name="Natvig D.O."/>
            <person name="Lalanne C."/>
            <person name="Gautier V."/>
            <person name="Ament-Velasquez S.L."/>
            <person name="Kruys A."/>
            <person name="Hutchinson M.I."/>
            <person name="Powell A.J."/>
            <person name="Barry K."/>
            <person name="Miller A.N."/>
            <person name="Grigoriev I.V."/>
            <person name="Debuchy R."/>
            <person name="Gladieux P."/>
            <person name="Hiltunen Thoren M."/>
            <person name="Johannesson H."/>
        </authorList>
    </citation>
    <scope>NUCLEOTIDE SEQUENCE [LARGE SCALE GENOMIC DNA]</scope>
    <source>
        <strain evidence="4">CBS 340.73</strain>
    </source>
</reference>
<feature type="region of interest" description="Disordered" evidence="1">
    <location>
        <begin position="19"/>
        <end position="68"/>
    </location>
</feature>
<comment type="caution">
    <text evidence="3">The sequence shown here is derived from an EMBL/GenBank/DDBJ whole genome shotgun (WGS) entry which is preliminary data.</text>
</comment>
<protein>
    <submittedName>
        <fullName evidence="3">Cell-cycle control medial ring component</fullName>
    </submittedName>
</protein>
<dbReference type="AlphaFoldDB" id="A0AAN6SAB1"/>
<name>A0AAN6SAB1_9PEZI</name>
<dbReference type="EMBL" id="MU853752">
    <property type="protein sequence ID" value="KAK3946309.1"/>
    <property type="molecule type" value="Genomic_DNA"/>
</dbReference>
<dbReference type="Gene3D" id="1.10.286.70">
    <property type="entry name" value="Get5 dimerization domain"/>
    <property type="match status" value="1"/>
</dbReference>
<evidence type="ECO:0000259" key="2">
    <source>
        <dbReference type="PROSITE" id="PS50053"/>
    </source>
</evidence>
<dbReference type="SUPFAM" id="SSF54236">
    <property type="entry name" value="Ubiquitin-like"/>
    <property type="match status" value="1"/>
</dbReference>
<dbReference type="PROSITE" id="PS50053">
    <property type="entry name" value="UBIQUITIN_2"/>
    <property type="match status" value="1"/>
</dbReference>
<dbReference type="InterPro" id="IPR024737">
    <property type="entry name" value="Get5_N"/>
</dbReference>
<organism evidence="3 4">
    <name type="scientific">Diplogelasinospora grovesii</name>
    <dbReference type="NCBI Taxonomy" id="303347"/>
    <lineage>
        <taxon>Eukaryota</taxon>
        <taxon>Fungi</taxon>
        <taxon>Dikarya</taxon>
        <taxon>Ascomycota</taxon>
        <taxon>Pezizomycotina</taxon>
        <taxon>Sordariomycetes</taxon>
        <taxon>Sordariomycetidae</taxon>
        <taxon>Sordariales</taxon>
        <taxon>Diplogelasinosporaceae</taxon>
        <taxon>Diplogelasinospora</taxon>
    </lineage>
</organism>
<accession>A0AAN6SAB1</accession>
<gene>
    <name evidence="3" type="ORF">QBC46DRAFT_369461</name>
</gene>
<dbReference type="Proteomes" id="UP001303473">
    <property type="component" value="Unassembled WGS sequence"/>
</dbReference>
<proteinExistence type="predicted"/>
<feature type="compositionally biased region" description="Polar residues" evidence="1">
    <location>
        <begin position="152"/>
        <end position="163"/>
    </location>
</feature>
<keyword evidence="4" id="KW-1185">Reference proteome</keyword>
<dbReference type="Pfam" id="PF12754">
    <property type="entry name" value="Get5_N"/>
    <property type="match status" value="1"/>
</dbReference>
<feature type="region of interest" description="Disordered" evidence="1">
    <location>
        <begin position="150"/>
        <end position="177"/>
    </location>
</feature>
<sequence>MTEVSFAKAFLSALDGRPMKLSPEHVEDPRNYPTSTPYILPRHGKPMSKPTRPNQSRSAPGSERSITASLKPLRGTAFSEVRLTSLPLHTSVLDTKTLLADRLGTTPDKLKLLHNKKPVPDTKTLSDLMGDTEITAGTIVEFSVMVIGTLQPKPSTPQDTTQGEAGEEEDTHVAQGPHGQTVLATEQFWDDLKGFLQQRIRDEKTAEEVTLVFRGAWNTRT</sequence>
<feature type="domain" description="Ubiquitin-like" evidence="2">
    <location>
        <begin position="66"/>
        <end position="128"/>
    </location>
</feature>
<evidence type="ECO:0000313" key="3">
    <source>
        <dbReference type="EMBL" id="KAK3946309.1"/>
    </source>
</evidence>
<evidence type="ECO:0000313" key="4">
    <source>
        <dbReference type="Proteomes" id="UP001303473"/>
    </source>
</evidence>
<evidence type="ECO:0000256" key="1">
    <source>
        <dbReference type="SAM" id="MobiDB-lite"/>
    </source>
</evidence>
<feature type="compositionally biased region" description="Polar residues" evidence="1">
    <location>
        <begin position="51"/>
        <end position="68"/>
    </location>
</feature>